<dbReference type="PROSITE" id="PS00676">
    <property type="entry name" value="SIGMA54_INTERACT_2"/>
    <property type="match status" value="1"/>
</dbReference>
<dbReference type="GO" id="GO:0005524">
    <property type="term" value="F:ATP binding"/>
    <property type="evidence" value="ECO:0007669"/>
    <property type="project" value="UniProtKB-KW"/>
</dbReference>
<dbReference type="Gene3D" id="1.10.8.60">
    <property type="match status" value="1"/>
</dbReference>
<dbReference type="AlphaFoldDB" id="A0A841HPS0"/>
<evidence type="ECO:0000256" key="3">
    <source>
        <dbReference type="ARBA" id="ARBA00023015"/>
    </source>
</evidence>
<dbReference type="GO" id="GO:0000156">
    <property type="term" value="F:phosphorelay response regulator activity"/>
    <property type="evidence" value="ECO:0007669"/>
    <property type="project" value="InterPro"/>
</dbReference>
<dbReference type="NCBIfam" id="TIGR00229">
    <property type="entry name" value="sensory_box"/>
    <property type="match status" value="1"/>
</dbReference>
<keyword evidence="1" id="KW-0547">Nucleotide-binding</keyword>
<dbReference type="PROSITE" id="PS00688">
    <property type="entry name" value="SIGMA54_INTERACT_3"/>
    <property type="match status" value="1"/>
</dbReference>
<dbReference type="GO" id="GO:0019629">
    <property type="term" value="P:propionate catabolic process, 2-methylcitrate cycle"/>
    <property type="evidence" value="ECO:0007669"/>
    <property type="project" value="InterPro"/>
</dbReference>
<dbReference type="Proteomes" id="UP000588068">
    <property type="component" value="Unassembled WGS sequence"/>
</dbReference>
<dbReference type="Gene3D" id="3.40.50.2300">
    <property type="match status" value="1"/>
</dbReference>
<evidence type="ECO:0000256" key="4">
    <source>
        <dbReference type="ARBA" id="ARBA00023125"/>
    </source>
</evidence>
<dbReference type="PANTHER" id="PTHR32071:SF81">
    <property type="entry name" value="PROPIONATE CATABOLISM OPERON REGULATORY PROTEIN"/>
    <property type="match status" value="1"/>
</dbReference>
<dbReference type="InterPro" id="IPR002078">
    <property type="entry name" value="Sigma_54_int"/>
</dbReference>
<reference evidence="8 9" key="1">
    <citation type="submission" date="2020-08" db="EMBL/GenBank/DDBJ databases">
        <title>Genomic Encyclopedia of Type Strains, Phase IV (KMG-IV): sequencing the most valuable type-strain genomes for metagenomic binning, comparative biology and taxonomic classification.</title>
        <authorList>
            <person name="Goeker M."/>
        </authorList>
    </citation>
    <scope>NUCLEOTIDE SEQUENCE [LARGE SCALE GENOMIC DNA]</scope>
    <source>
        <strain evidence="8 9">DSM 26723</strain>
    </source>
</reference>
<dbReference type="GO" id="GO:0006355">
    <property type="term" value="P:regulation of DNA-templated transcription"/>
    <property type="evidence" value="ECO:0007669"/>
    <property type="project" value="InterPro"/>
</dbReference>
<dbReference type="Gene3D" id="3.30.450.20">
    <property type="entry name" value="PAS domain"/>
    <property type="match status" value="1"/>
</dbReference>
<dbReference type="FunFam" id="3.40.50.300:FF:000006">
    <property type="entry name" value="DNA-binding transcriptional regulator NtrC"/>
    <property type="match status" value="1"/>
</dbReference>
<dbReference type="InterPro" id="IPR025943">
    <property type="entry name" value="Sigma_54_int_dom_ATP-bd_2"/>
</dbReference>
<dbReference type="InterPro" id="IPR013767">
    <property type="entry name" value="PAS_fold"/>
</dbReference>
<dbReference type="InterPro" id="IPR025944">
    <property type="entry name" value="Sigma_54_int_dom_CS"/>
</dbReference>
<evidence type="ECO:0000259" key="6">
    <source>
        <dbReference type="PROSITE" id="PS50045"/>
    </source>
</evidence>
<feature type="domain" description="PAS" evidence="7">
    <location>
        <begin position="206"/>
        <end position="251"/>
    </location>
</feature>
<dbReference type="SMART" id="SM00091">
    <property type="entry name" value="PAS"/>
    <property type="match status" value="1"/>
</dbReference>
<dbReference type="InterPro" id="IPR009057">
    <property type="entry name" value="Homeodomain-like_sf"/>
</dbReference>
<dbReference type="CDD" id="cd00130">
    <property type="entry name" value="PAS"/>
    <property type="match status" value="1"/>
</dbReference>
<keyword evidence="2" id="KW-0067">ATP-binding</keyword>
<accession>A0A841HPS0</accession>
<dbReference type="SUPFAM" id="SSF159800">
    <property type="entry name" value="PrpR receptor domain-like"/>
    <property type="match status" value="1"/>
</dbReference>
<dbReference type="Pfam" id="PF02954">
    <property type="entry name" value="HTH_8"/>
    <property type="match status" value="1"/>
</dbReference>
<name>A0A841HPS0_9GAMM</name>
<dbReference type="InterPro" id="IPR035965">
    <property type="entry name" value="PAS-like_dom_sf"/>
</dbReference>
<dbReference type="InterPro" id="IPR000014">
    <property type="entry name" value="PAS"/>
</dbReference>
<protein>
    <submittedName>
        <fullName evidence="8">Propionate catabolism operon transcriptional regulator</fullName>
    </submittedName>
</protein>
<evidence type="ECO:0000313" key="8">
    <source>
        <dbReference type="EMBL" id="MBB6093915.1"/>
    </source>
</evidence>
<dbReference type="InterPro" id="IPR058031">
    <property type="entry name" value="AAA_lid_NorR"/>
</dbReference>
<dbReference type="PANTHER" id="PTHR32071">
    <property type="entry name" value="TRANSCRIPTIONAL REGULATORY PROTEIN"/>
    <property type="match status" value="1"/>
</dbReference>
<dbReference type="RefSeq" id="WP_184332723.1">
    <property type="nucleotide sequence ID" value="NZ_JACHHZ010000003.1"/>
</dbReference>
<proteinExistence type="predicted"/>
<dbReference type="NCBIfam" id="TIGR02329">
    <property type="entry name" value="propionate_PrpR"/>
    <property type="match status" value="1"/>
</dbReference>
<dbReference type="SMART" id="SM00382">
    <property type="entry name" value="AAA"/>
    <property type="match status" value="1"/>
</dbReference>
<dbReference type="Gene3D" id="3.40.50.300">
    <property type="entry name" value="P-loop containing nucleotide triphosphate hydrolases"/>
    <property type="match status" value="1"/>
</dbReference>
<keyword evidence="4" id="KW-0238">DNA-binding</keyword>
<organism evidence="8 9">
    <name type="scientific">Povalibacter uvarum</name>
    <dbReference type="NCBI Taxonomy" id="732238"/>
    <lineage>
        <taxon>Bacteria</taxon>
        <taxon>Pseudomonadati</taxon>
        <taxon>Pseudomonadota</taxon>
        <taxon>Gammaproteobacteria</taxon>
        <taxon>Steroidobacterales</taxon>
        <taxon>Steroidobacteraceae</taxon>
        <taxon>Povalibacter</taxon>
    </lineage>
</organism>
<dbReference type="InterPro" id="IPR027417">
    <property type="entry name" value="P-loop_NTPase"/>
</dbReference>
<dbReference type="SUPFAM" id="SSF52540">
    <property type="entry name" value="P-loop containing nucleoside triphosphate hydrolases"/>
    <property type="match status" value="1"/>
</dbReference>
<evidence type="ECO:0000256" key="5">
    <source>
        <dbReference type="ARBA" id="ARBA00023163"/>
    </source>
</evidence>
<keyword evidence="3" id="KW-0805">Transcription regulation</keyword>
<dbReference type="Pfam" id="PF06506">
    <property type="entry name" value="PrpR_N"/>
    <property type="match status" value="1"/>
</dbReference>
<keyword evidence="9" id="KW-1185">Reference proteome</keyword>
<dbReference type="GO" id="GO:0005737">
    <property type="term" value="C:cytoplasm"/>
    <property type="evidence" value="ECO:0007669"/>
    <property type="project" value="InterPro"/>
</dbReference>
<dbReference type="PROSITE" id="PS50112">
    <property type="entry name" value="PAS"/>
    <property type="match status" value="1"/>
</dbReference>
<dbReference type="Gene3D" id="1.10.10.60">
    <property type="entry name" value="Homeodomain-like"/>
    <property type="match status" value="1"/>
</dbReference>
<dbReference type="PROSITE" id="PS50045">
    <property type="entry name" value="SIGMA54_INTERACT_4"/>
    <property type="match status" value="1"/>
</dbReference>
<dbReference type="InterPro" id="IPR002197">
    <property type="entry name" value="HTH_Fis"/>
</dbReference>
<comment type="caution">
    <text evidence="8">The sequence shown here is derived from an EMBL/GenBank/DDBJ whole genome shotgun (WGS) entry which is preliminary data.</text>
</comment>
<evidence type="ECO:0000259" key="7">
    <source>
        <dbReference type="PROSITE" id="PS50112"/>
    </source>
</evidence>
<dbReference type="GO" id="GO:0043565">
    <property type="term" value="F:sequence-specific DNA binding"/>
    <property type="evidence" value="ECO:0007669"/>
    <property type="project" value="InterPro"/>
</dbReference>
<dbReference type="SUPFAM" id="SSF46689">
    <property type="entry name" value="Homeodomain-like"/>
    <property type="match status" value="1"/>
</dbReference>
<keyword evidence="5" id="KW-0804">Transcription</keyword>
<dbReference type="Pfam" id="PF25601">
    <property type="entry name" value="AAA_lid_14"/>
    <property type="match status" value="1"/>
</dbReference>
<dbReference type="InterPro" id="IPR012704">
    <property type="entry name" value="Sig_transdc_resp-reg_PrpR"/>
</dbReference>
<dbReference type="InterPro" id="IPR003593">
    <property type="entry name" value="AAA+_ATPase"/>
</dbReference>
<dbReference type="CDD" id="cd00009">
    <property type="entry name" value="AAA"/>
    <property type="match status" value="1"/>
</dbReference>
<evidence type="ECO:0000313" key="9">
    <source>
        <dbReference type="Proteomes" id="UP000588068"/>
    </source>
</evidence>
<feature type="domain" description="Sigma-54 factor interaction" evidence="6">
    <location>
        <begin position="335"/>
        <end position="567"/>
    </location>
</feature>
<dbReference type="SUPFAM" id="SSF55785">
    <property type="entry name" value="PYP-like sensor domain (PAS domain)"/>
    <property type="match status" value="1"/>
</dbReference>
<dbReference type="EMBL" id="JACHHZ010000003">
    <property type="protein sequence ID" value="MBB6093915.1"/>
    <property type="molecule type" value="Genomic_DNA"/>
</dbReference>
<sequence length="648" mass="71788">MATASKQGRLVGVPPRIVAVGLLHRLRTMLQELAPSYRDVASVEILEQGFDAAVARIRELHAERPIDALVAAGSNGAYLRQHLELPVVSVRVGGFDVMRALARARGISSRIALVTHGAVPDEVQLFDELFSLGIEQRSYRSEEEARDCIKELRAKGIEVVVAPGLVVDLAEEAGMHGIFLYSTDAVREALDDALEVARLARIEASKRDRLNTILAHLHDAVVAVDAEERIESVNLAMERLLGQPATQLLGRRLSEVASELTLMPTLREQRTEIDELQKVGAQSLIVSRLPIIEQGTQTGAVLTAKDPDAIQRVDRHLRTQRERPSRSVRFRLTDLLGSCAPIVRARTLASQFARSDATTLIIGESGTGKELLAQGIHMASARANQPFIALNCAAFPESLLESELFGYEEGAFTGARRGGKIGLFEAAHTGTIFLDEIGEMPVSLQTRMLRVLQEREVLRIGAIEPTRIDIRVIAATHRNLEEQIASGGFRRDLYYRLNILRLDLPSLRDRLQDLPELAGHVLRRVADRFPTTKLTEDLVRELVIAGAQYRWPGNVRELENLIERLATVRELPSRMSARDQLRQLIPELFAQEPSAKVPSLASHREETELQMIERVLAECGGDRRAACEKLGIGRSTLWRKLSRGRAAG</sequence>
<evidence type="ECO:0000256" key="2">
    <source>
        <dbReference type="ARBA" id="ARBA00022840"/>
    </source>
</evidence>
<dbReference type="Pfam" id="PF00989">
    <property type="entry name" value="PAS"/>
    <property type="match status" value="1"/>
</dbReference>
<dbReference type="Pfam" id="PF00158">
    <property type="entry name" value="Sigma54_activat"/>
    <property type="match status" value="1"/>
</dbReference>
<dbReference type="InterPro" id="IPR010524">
    <property type="entry name" value="Sig_transdc_resp-reg_PrpR_N"/>
</dbReference>
<evidence type="ECO:0000256" key="1">
    <source>
        <dbReference type="ARBA" id="ARBA00022741"/>
    </source>
</evidence>
<gene>
    <name evidence="8" type="ORF">HNQ60_002796</name>
</gene>